<accession>A0A1I6LNF8</accession>
<keyword evidence="2" id="KW-1185">Reference proteome</keyword>
<proteinExistence type="predicted"/>
<dbReference type="Proteomes" id="UP000198926">
    <property type="component" value="Unassembled WGS sequence"/>
</dbReference>
<dbReference type="AlphaFoldDB" id="A0A1I6LNF8"/>
<gene>
    <name evidence="1" type="ORF">SAMN05444714_0732</name>
</gene>
<reference evidence="1 2" key="1">
    <citation type="submission" date="2016-10" db="EMBL/GenBank/DDBJ databases">
        <authorList>
            <person name="de Groot N.N."/>
        </authorList>
    </citation>
    <scope>NUCLEOTIDE SEQUENCE [LARGE SCALE GENOMIC DNA]</scope>
    <source>
        <strain evidence="1 2">DSM 29433</strain>
    </source>
</reference>
<sequence length="52" mass="6284">MRNTYPNQDKTYDLQTRALEYREISGIVRRLRNRFNLCQISVILEIQTILRA</sequence>
<dbReference type="EMBL" id="FOZM01000001">
    <property type="protein sequence ID" value="SFS04963.1"/>
    <property type="molecule type" value="Genomic_DNA"/>
</dbReference>
<evidence type="ECO:0000313" key="1">
    <source>
        <dbReference type="EMBL" id="SFS04963.1"/>
    </source>
</evidence>
<dbReference type="STRING" id="1123755.SAMN05444714_0732"/>
<protein>
    <submittedName>
        <fullName evidence="1">Uncharacterized protein</fullName>
    </submittedName>
</protein>
<evidence type="ECO:0000313" key="2">
    <source>
        <dbReference type="Proteomes" id="UP000198926"/>
    </source>
</evidence>
<name>A0A1I6LNF8_9RHOB</name>
<organism evidence="1 2">
    <name type="scientific">Yoonia litorea</name>
    <dbReference type="NCBI Taxonomy" id="1123755"/>
    <lineage>
        <taxon>Bacteria</taxon>
        <taxon>Pseudomonadati</taxon>
        <taxon>Pseudomonadota</taxon>
        <taxon>Alphaproteobacteria</taxon>
        <taxon>Rhodobacterales</taxon>
        <taxon>Paracoccaceae</taxon>
        <taxon>Yoonia</taxon>
    </lineage>
</organism>